<gene>
    <name evidence="2" type="ORF">FYJ83_16020</name>
</gene>
<keyword evidence="1" id="KW-1133">Transmembrane helix</keyword>
<dbReference type="EMBL" id="VUNQ01000049">
    <property type="protein sequence ID" value="MSU02970.1"/>
    <property type="molecule type" value="Genomic_DNA"/>
</dbReference>
<evidence type="ECO:0000256" key="1">
    <source>
        <dbReference type="SAM" id="Phobius"/>
    </source>
</evidence>
<evidence type="ECO:0000313" key="2">
    <source>
        <dbReference type="EMBL" id="MSU02970.1"/>
    </source>
</evidence>
<protein>
    <recommendedName>
        <fullName evidence="4">Peptidase M50 domain-containing protein</fullName>
    </recommendedName>
</protein>
<evidence type="ECO:0000313" key="3">
    <source>
        <dbReference type="Proteomes" id="UP000469523"/>
    </source>
</evidence>
<feature type="transmembrane region" description="Helical" evidence="1">
    <location>
        <begin position="155"/>
        <end position="175"/>
    </location>
</feature>
<feature type="transmembrane region" description="Helical" evidence="1">
    <location>
        <begin position="126"/>
        <end position="148"/>
    </location>
</feature>
<accession>A0A6N7Y4J5</accession>
<sequence length="374" mass="43069">MKKKKKFFKAIIFLMVCLCIGFFIGFISDVFFNDAINTYMEKTNLFTLPSFFLLFIIGYLIQIIIHEGGHLIFGLISGYSFVSFRVGSFTIINDNGKLKRKKFNIPGTGGQCLMMPPELKNGTFPFILYNLGGVIMNLVASILGILVARNVNSPFNFIWFVFSISGIFGVLTNGIPMKIGGIANDAYNILSMLKDKDTRQGFYIQLRVNGLQSQGIRIKDMPLDTFEVKDGSDLSNPLNTALRLMEFNWYLDNMDFENGKKSLDTLLPYLDKIIPVYRNEINCERIFLELVGDCDKDFIDNLYNKNLRKYIKIAKFMINKTRILMAYETFYNDDKHKAMEYYKKIYKLADKYPIKGEADMELMLADWIKAKINC</sequence>
<proteinExistence type="predicted"/>
<keyword evidence="3" id="KW-1185">Reference proteome</keyword>
<name>A0A6N7Y4J5_9FIRM</name>
<feature type="transmembrane region" description="Helical" evidence="1">
    <location>
        <begin position="47"/>
        <end position="65"/>
    </location>
</feature>
<organism evidence="2 3">
    <name type="scientific">Tissierella pigra</name>
    <dbReference type="NCBI Taxonomy" id="2607614"/>
    <lineage>
        <taxon>Bacteria</taxon>
        <taxon>Bacillati</taxon>
        <taxon>Bacillota</taxon>
        <taxon>Tissierellia</taxon>
        <taxon>Tissierellales</taxon>
        <taxon>Tissierellaceae</taxon>
        <taxon>Tissierella</taxon>
    </lineage>
</organism>
<dbReference type="RefSeq" id="WP_154442305.1">
    <property type="nucleotide sequence ID" value="NZ_VUNQ01000049.1"/>
</dbReference>
<evidence type="ECO:0008006" key="4">
    <source>
        <dbReference type="Google" id="ProtNLM"/>
    </source>
</evidence>
<feature type="transmembrane region" description="Helical" evidence="1">
    <location>
        <begin position="7"/>
        <end position="27"/>
    </location>
</feature>
<keyword evidence="1" id="KW-0472">Membrane</keyword>
<comment type="caution">
    <text evidence="2">The sequence shown here is derived from an EMBL/GenBank/DDBJ whole genome shotgun (WGS) entry which is preliminary data.</text>
</comment>
<reference evidence="2 3" key="1">
    <citation type="submission" date="2019-09" db="EMBL/GenBank/DDBJ databases">
        <title>In-depth cultivation of the pig gut microbiome towards novel bacterial diversity and tailored functional studies.</title>
        <authorList>
            <person name="Wylensek D."/>
            <person name="Hitch T.C.A."/>
            <person name="Clavel T."/>
        </authorList>
    </citation>
    <scope>NUCLEOTIDE SEQUENCE [LARGE SCALE GENOMIC DNA]</scope>
    <source>
        <strain evidence="2 3">WCA3-693-APC-4?</strain>
    </source>
</reference>
<dbReference type="Proteomes" id="UP000469523">
    <property type="component" value="Unassembled WGS sequence"/>
</dbReference>
<feature type="transmembrane region" description="Helical" evidence="1">
    <location>
        <begin position="72"/>
        <end position="92"/>
    </location>
</feature>
<keyword evidence="1" id="KW-0812">Transmembrane</keyword>
<dbReference type="AlphaFoldDB" id="A0A6N7Y4J5"/>